<dbReference type="Proteomes" id="UP001328107">
    <property type="component" value="Unassembled WGS sequence"/>
</dbReference>
<proteinExistence type="predicted"/>
<dbReference type="AlphaFoldDB" id="A0AAN4ZBQ8"/>
<organism evidence="2 3">
    <name type="scientific">Pristionchus mayeri</name>
    <dbReference type="NCBI Taxonomy" id="1317129"/>
    <lineage>
        <taxon>Eukaryota</taxon>
        <taxon>Metazoa</taxon>
        <taxon>Ecdysozoa</taxon>
        <taxon>Nematoda</taxon>
        <taxon>Chromadorea</taxon>
        <taxon>Rhabditida</taxon>
        <taxon>Rhabditina</taxon>
        <taxon>Diplogasteromorpha</taxon>
        <taxon>Diplogasteroidea</taxon>
        <taxon>Neodiplogasteridae</taxon>
        <taxon>Pristionchus</taxon>
    </lineage>
</organism>
<feature type="compositionally biased region" description="Basic and acidic residues" evidence="1">
    <location>
        <begin position="133"/>
        <end position="155"/>
    </location>
</feature>
<dbReference type="EMBL" id="BTRK01000002">
    <property type="protein sequence ID" value="GMR34842.1"/>
    <property type="molecule type" value="Genomic_DNA"/>
</dbReference>
<reference evidence="3" key="1">
    <citation type="submission" date="2022-10" db="EMBL/GenBank/DDBJ databases">
        <title>Genome assembly of Pristionchus species.</title>
        <authorList>
            <person name="Yoshida K."/>
            <person name="Sommer R.J."/>
        </authorList>
    </citation>
    <scope>NUCLEOTIDE SEQUENCE [LARGE SCALE GENOMIC DNA]</scope>
    <source>
        <strain evidence="3">RS5460</strain>
    </source>
</reference>
<evidence type="ECO:0000256" key="1">
    <source>
        <dbReference type="SAM" id="MobiDB-lite"/>
    </source>
</evidence>
<gene>
    <name evidence="2" type="ORF">PMAYCL1PPCAC_05037</name>
</gene>
<accession>A0AAN4ZBQ8</accession>
<keyword evidence="3" id="KW-1185">Reference proteome</keyword>
<evidence type="ECO:0000313" key="3">
    <source>
        <dbReference type="Proteomes" id="UP001328107"/>
    </source>
</evidence>
<comment type="caution">
    <text evidence="2">The sequence shown here is derived from an EMBL/GenBank/DDBJ whole genome shotgun (WGS) entry which is preliminary data.</text>
</comment>
<feature type="non-terminal residue" evidence="2">
    <location>
        <position position="155"/>
    </location>
</feature>
<protein>
    <submittedName>
        <fullName evidence="2">Uncharacterized protein</fullName>
    </submittedName>
</protein>
<feature type="non-terminal residue" evidence="2">
    <location>
        <position position="1"/>
    </location>
</feature>
<evidence type="ECO:0000313" key="2">
    <source>
        <dbReference type="EMBL" id="GMR34842.1"/>
    </source>
</evidence>
<feature type="region of interest" description="Disordered" evidence="1">
    <location>
        <begin position="111"/>
        <end position="155"/>
    </location>
</feature>
<name>A0AAN4ZBQ8_9BILA</name>
<sequence length="155" mass="17247">ERGPCNQARRRFDACIGSARYLNRNVEGFAGDHVNRISTLLFDLGVGVHMNWVNCWEENTGAKTLNQQQVDVILACDKLQKAIKNLVDIVQFKKMQSQGQLMGTHITCEASTSGGIGPSEPDPEADSPVLFETPKEIKQEPVEIKQEPVEIKQEP</sequence>